<dbReference type="Pfam" id="PF13187">
    <property type="entry name" value="Fer4_9"/>
    <property type="match status" value="1"/>
</dbReference>
<dbReference type="InterPro" id="IPR029039">
    <property type="entry name" value="Flavoprotein-like_sf"/>
</dbReference>
<dbReference type="InterPro" id="IPR008254">
    <property type="entry name" value="Flavodoxin/NO_synth"/>
</dbReference>
<keyword evidence="2" id="KW-0408">Iron</keyword>
<dbReference type="SUPFAM" id="SSF52218">
    <property type="entry name" value="Flavoproteins"/>
    <property type="match status" value="1"/>
</dbReference>
<keyword evidence="1" id="KW-0479">Metal-binding</keyword>
<dbReference type="EMBL" id="DXDX01000075">
    <property type="protein sequence ID" value="HIY21068.1"/>
    <property type="molecule type" value="Genomic_DNA"/>
</dbReference>
<dbReference type="PROSITE" id="PS50902">
    <property type="entry name" value="FLAVODOXIN_LIKE"/>
    <property type="match status" value="1"/>
</dbReference>
<dbReference type="PROSITE" id="PS51379">
    <property type="entry name" value="4FE4S_FER_2"/>
    <property type="match status" value="2"/>
</dbReference>
<evidence type="ECO:0000256" key="3">
    <source>
        <dbReference type="ARBA" id="ARBA00023014"/>
    </source>
</evidence>
<dbReference type="InterPro" id="IPR047964">
    <property type="entry name" value="EFR1-like"/>
</dbReference>
<name>A0A9D1Y7T4_9FIRM</name>
<dbReference type="NCBIfam" id="NF038196">
    <property type="entry name" value="ferrodoxin_EFR1"/>
    <property type="match status" value="1"/>
</dbReference>
<reference evidence="6" key="2">
    <citation type="submission" date="2021-04" db="EMBL/GenBank/DDBJ databases">
        <authorList>
            <person name="Gilroy R."/>
        </authorList>
    </citation>
    <scope>NUCLEOTIDE SEQUENCE</scope>
    <source>
        <strain evidence="6">ChiBcec16_6824</strain>
    </source>
</reference>
<dbReference type="SUPFAM" id="SSF54862">
    <property type="entry name" value="4Fe-4S ferredoxins"/>
    <property type="match status" value="1"/>
</dbReference>
<comment type="caution">
    <text evidence="6">The sequence shown here is derived from an EMBL/GenBank/DDBJ whole genome shotgun (WGS) entry which is preliminary data.</text>
</comment>
<dbReference type="GO" id="GO:0010181">
    <property type="term" value="F:FMN binding"/>
    <property type="evidence" value="ECO:0007669"/>
    <property type="project" value="InterPro"/>
</dbReference>
<feature type="domain" description="Flavodoxin-like" evidence="4">
    <location>
        <begin position="10"/>
        <end position="158"/>
    </location>
</feature>
<dbReference type="Proteomes" id="UP000823868">
    <property type="component" value="Unassembled WGS sequence"/>
</dbReference>
<dbReference type="GO" id="GO:0016651">
    <property type="term" value="F:oxidoreductase activity, acting on NAD(P)H"/>
    <property type="evidence" value="ECO:0007669"/>
    <property type="project" value="UniProtKB-ARBA"/>
</dbReference>
<dbReference type="Gene3D" id="3.40.50.360">
    <property type="match status" value="1"/>
</dbReference>
<dbReference type="Gene3D" id="3.30.70.20">
    <property type="match status" value="1"/>
</dbReference>
<dbReference type="AlphaFoldDB" id="A0A9D1Y7T4"/>
<evidence type="ECO:0000259" key="5">
    <source>
        <dbReference type="PROSITE" id="PS51379"/>
    </source>
</evidence>
<gene>
    <name evidence="6" type="ORF">H9841_04085</name>
</gene>
<dbReference type="GO" id="GO:0046872">
    <property type="term" value="F:metal ion binding"/>
    <property type="evidence" value="ECO:0007669"/>
    <property type="project" value="UniProtKB-KW"/>
</dbReference>
<protein>
    <submittedName>
        <fullName evidence="6">EFR1 family ferrodoxin</fullName>
    </submittedName>
</protein>
<evidence type="ECO:0000256" key="2">
    <source>
        <dbReference type="ARBA" id="ARBA00023004"/>
    </source>
</evidence>
<reference evidence="6" key="1">
    <citation type="journal article" date="2021" name="PeerJ">
        <title>Extensive microbial diversity within the chicken gut microbiome revealed by metagenomics and culture.</title>
        <authorList>
            <person name="Gilroy R."/>
            <person name="Ravi A."/>
            <person name="Getino M."/>
            <person name="Pursley I."/>
            <person name="Horton D.L."/>
            <person name="Alikhan N.F."/>
            <person name="Baker D."/>
            <person name="Gharbi K."/>
            <person name="Hall N."/>
            <person name="Watson M."/>
            <person name="Adriaenssens E.M."/>
            <person name="Foster-Nyarko E."/>
            <person name="Jarju S."/>
            <person name="Secka A."/>
            <person name="Antonio M."/>
            <person name="Oren A."/>
            <person name="Chaudhuri R.R."/>
            <person name="La Ragione R."/>
            <person name="Hildebrand F."/>
            <person name="Pallen M.J."/>
        </authorList>
    </citation>
    <scope>NUCLEOTIDE SEQUENCE</scope>
    <source>
        <strain evidence="6">ChiBcec16_6824</strain>
    </source>
</reference>
<keyword evidence="3" id="KW-0411">Iron-sulfur</keyword>
<evidence type="ECO:0000313" key="6">
    <source>
        <dbReference type="EMBL" id="HIY21068.1"/>
    </source>
</evidence>
<accession>A0A9D1Y7T4</accession>
<organism evidence="6 7">
    <name type="scientific">Candidatus Flavonifractor merdigallinarum</name>
    <dbReference type="NCBI Taxonomy" id="2838589"/>
    <lineage>
        <taxon>Bacteria</taxon>
        <taxon>Bacillati</taxon>
        <taxon>Bacillota</taxon>
        <taxon>Clostridia</taxon>
        <taxon>Eubacteriales</taxon>
        <taxon>Oscillospiraceae</taxon>
        <taxon>Flavonifractor</taxon>
    </lineage>
</organism>
<feature type="domain" description="4Fe-4S ferredoxin-type" evidence="5">
    <location>
        <begin position="196"/>
        <end position="224"/>
    </location>
</feature>
<dbReference type="InterPro" id="IPR017896">
    <property type="entry name" value="4Fe4S_Fe-S-bd"/>
</dbReference>
<proteinExistence type="predicted"/>
<evidence type="ECO:0000259" key="4">
    <source>
        <dbReference type="PROSITE" id="PS50902"/>
    </source>
</evidence>
<dbReference type="PROSITE" id="PS00198">
    <property type="entry name" value="4FE4S_FER_1"/>
    <property type="match status" value="1"/>
</dbReference>
<sequence>MNLTYGGGTVRACWFSATGTTKAVVKRIAAALADGLGAPLETFDFTLPQARIAPPVFQSGDVAVVGLPVYAGRLPNVLLPYLNTWEGHSAAAIPVVLFGNRNFDDALMELRELLESHHFHTFAAAAFVGEHAFSTTLAAGRPDEEDLQEAAAFGQRAARALQTGAHSPVEVPGRLPIGPYYQPRDRAGYHIDIRKVKPKVGPTCNRCGQCAALCPMGSIDPADVTQYTGICIKCGACIKGCPQKARYYDDPGYLYHKEELELGYPGRAEIVCLL</sequence>
<dbReference type="InterPro" id="IPR017900">
    <property type="entry name" value="4Fe4S_Fe_S_CS"/>
</dbReference>
<dbReference type="GO" id="GO:0051536">
    <property type="term" value="F:iron-sulfur cluster binding"/>
    <property type="evidence" value="ECO:0007669"/>
    <property type="project" value="UniProtKB-KW"/>
</dbReference>
<evidence type="ECO:0000313" key="7">
    <source>
        <dbReference type="Proteomes" id="UP000823868"/>
    </source>
</evidence>
<evidence type="ECO:0000256" key="1">
    <source>
        <dbReference type="ARBA" id="ARBA00022723"/>
    </source>
</evidence>
<feature type="domain" description="4Fe-4S ferredoxin-type" evidence="5">
    <location>
        <begin position="231"/>
        <end position="251"/>
    </location>
</feature>